<keyword evidence="1" id="KW-0175">Coiled coil</keyword>
<dbReference type="Proteomes" id="UP000076623">
    <property type="component" value="Chromosome"/>
</dbReference>
<accession>A0A160IIF2</accession>
<gene>
    <name evidence="2" type="ORF">ABE65_001940</name>
</gene>
<dbReference type="STRING" id="1221500.ABE65_001940"/>
<dbReference type="AlphaFoldDB" id="A0A160IIF2"/>
<evidence type="ECO:0000256" key="1">
    <source>
        <dbReference type="SAM" id="Coils"/>
    </source>
</evidence>
<dbReference type="RefSeq" id="WP_066390950.1">
    <property type="nucleotide sequence ID" value="NZ_CP015378.1"/>
</dbReference>
<name>A0A160IIF2_9BACL</name>
<evidence type="ECO:0000313" key="2">
    <source>
        <dbReference type="EMBL" id="ANC75664.1"/>
    </source>
</evidence>
<evidence type="ECO:0000313" key="3">
    <source>
        <dbReference type="Proteomes" id="UP000076623"/>
    </source>
</evidence>
<dbReference type="EMBL" id="CP015378">
    <property type="protein sequence ID" value="ANC75664.1"/>
    <property type="molecule type" value="Genomic_DNA"/>
</dbReference>
<feature type="coiled-coil region" evidence="1">
    <location>
        <begin position="113"/>
        <end position="140"/>
    </location>
</feature>
<dbReference type="KEGG" id="fpn:ABE65_001940"/>
<organism evidence="2 3">
    <name type="scientific">Fictibacillus phosphorivorans</name>
    <dbReference type="NCBI Taxonomy" id="1221500"/>
    <lineage>
        <taxon>Bacteria</taxon>
        <taxon>Bacillati</taxon>
        <taxon>Bacillota</taxon>
        <taxon>Bacilli</taxon>
        <taxon>Bacillales</taxon>
        <taxon>Fictibacillaceae</taxon>
        <taxon>Fictibacillus</taxon>
    </lineage>
</organism>
<keyword evidence="3" id="KW-1185">Reference proteome</keyword>
<proteinExistence type="predicted"/>
<dbReference type="InterPro" id="IPR031681">
    <property type="entry name" value="YwqH-like"/>
</dbReference>
<dbReference type="Pfam" id="PF16888">
    <property type="entry name" value="YwqH-like"/>
    <property type="match status" value="1"/>
</dbReference>
<protein>
    <submittedName>
        <fullName evidence="2">Uncharacterized protein</fullName>
    </submittedName>
</protein>
<sequence>MGFSDDLSAIYSSLSSRTAAIDEKISRLQRAKGEINQEQNTSMQEIRKILEPELGSLWMGNRANAFDQSREEAYKIMQEIVNDDYEDYQQKIGVVIGLLKVERESLSVIGGLANEASQLLDKGEDALEELGSRIDDLKRRIF</sequence>
<reference evidence="2 3" key="1">
    <citation type="submission" date="2016-04" db="EMBL/GenBank/DDBJ databases">
        <title>Complete genome sequence of Fictibacillus phosphorivorans G25-29, a strain toxic to nematodes.</title>
        <authorList>
            <person name="Zheng Z."/>
        </authorList>
    </citation>
    <scope>NUCLEOTIDE SEQUENCE [LARGE SCALE GENOMIC DNA]</scope>
    <source>
        <strain evidence="2 3">G25-29</strain>
    </source>
</reference>